<dbReference type="AlphaFoldDB" id="A0A1G4IZE5"/>
<evidence type="ECO:0000313" key="8">
    <source>
        <dbReference type="Proteomes" id="UP000190274"/>
    </source>
</evidence>
<protein>
    <recommendedName>
        <fullName evidence="6">Serine/threonine-protein phosphatase 2A activator</fullName>
        <ecNumber evidence="6">5.2.1.8</ecNumber>
    </recommendedName>
    <alternativeName>
        <fullName evidence="6">Phosphotyrosyl phosphatase activator</fullName>
    </alternativeName>
</protein>
<comment type="subcellular location">
    <subcellularLocation>
        <location evidence="2 6">Cytoplasm</location>
    </subcellularLocation>
</comment>
<accession>A0A1G4IZE5</accession>
<dbReference type="GO" id="GO:0005634">
    <property type="term" value="C:nucleus"/>
    <property type="evidence" value="ECO:0007669"/>
    <property type="project" value="TreeGrafter"/>
</dbReference>
<comment type="catalytic activity">
    <reaction evidence="1 6">
        <text>[protein]-peptidylproline (omega=180) = [protein]-peptidylproline (omega=0)</text>
        <dbReference type="Rhea" id="RHEA:16237"/>
        <dbReference type="Rhea" id="RHEA-COMP:10747"/>
        <dbReference type="Rhea" id="RHEA-COMP:10748"/>
        <dbReference type="ChEBI" id="CHEBI:83833"/>
        <dbReference type="ChEBI" id="CHEBI:83834"/>
        <dbReference type="EC" id="5.2.1.8"/>
    </reaction>
</comment>
<evidence type="ECO:0000256" key="1">
    <source>
        <dbReference type="ARBA" id="ARBA00000971"/>
    </source>
</evidence>
<name>A0A1G4IZE5_9SACH</name>
<dbReference type="OrthoDB" id="16120at2759"/>
<comment type="function">
    <text evidence="6">PPIases accelerate the folding of proteins. It catalyzes the cis-trans isomerization of proline imidic peptide bonds in oligopeptides.</text>
</comment>
<evidence type="ECO:0000313" key="7">
    <source>
        <dbReference type="EMBL" id="SCU82631.1"/>
    </source>
</evidence>
<evidence type="ECO:0000256" key="2">
    <source>
        <dbReference type="ARBA" id="ARBA00004496"/>
    </source>
</evidence>
<dbReference type="GO" id="GO:0003755">
    <property type="term" value="F:peptidyl-prolyl cis-trans isomerase activity"/>
    <property type="evidence" value="ECO:0007669"/>
    <property type="project" value="UniProtKB-KW"/>
</dbReference>
<evidence type="ECO:0000256" key="4">
    <source>
        <dbReference type="ARBA" id="ARBA00023110"/>
    </source>
</evidence>
<gene>
    <name evidence="7" type="ORF">LADA_0C06920G</name>
</gene>
<dbReference type="GO" id="GO:0005737">
    <property type="term" value="C:cytoplasm"/>
    <property type="evidence" value="ECO:0007669"/>
    <property type="project" value="UniProtKB-SubCell"/>
</dbReference>
<dbReference type="InterPro" id="IPR037218">
    <property type="entry name" value="PTPA_sf"/>
</dbReference>
<dbReference type="STRING" id="1266660.A0A1G4IZE5"/>
<keyword evidence="4 6" id="KW-0697">Rotamase</keyword>
<dbReference type="InterPro" id="IPR004327">
    <property type="entry name" value="Phstyr_phstse_ac"/>
</dbReference>
<keyword evidence="8" id="KW-1185">Reference proteome</keyword>
<dbReference type="PANTHER" id="PTHR10012">
    <property type="entry name" value="SERINE/THREONINE-PROTEIN PHOSPHATASE 2A REGULATORY SUBUNIT B"/>
    <property type="match status" value="1"/>
</dbReference>
<evidence type="ECO:0000256" key="5">
    <source>
        <dbReference type="ARBA" id="ARBA00023235"/>
    </source>
</evidence>
<organism evidence="7 8">
    <name type="scientific">Lachancea dasiensis</name>
    <dbReference type="NCBI Taxonomy" id="1072105"/>
    <lineage>
        <taxon>Eukaryota</taxon>
        <taxon>Fungi</taxon>
        <taxon>Dikarya</taxon>
        <taxon>Ascomycota</taxon>
        <taxon>Saccharomycotina</taxon>
        <taxon>Saccharomycetes</taxon>
        <taxon>Saccharomycetales</taxon>
        <taxon>Saccharomycetaceae</taxon>
        <taxon>Lachancea</taxon>
    </lineage>
</organism>
<dbReference type="FunFam" id="1.20.120.1150:FF:000002">
    <property type="entry name" value="Serine/threonine-protein phosphatase 2A activator"/>
    <property type="match status" value="1"/>
</dbReference>
<dbReference type="InterPro" id="IPR043170">
    <property type="entry name" value="PTPA_C_lid"/>
</dbReference>
<keyword evidence="3 6" id="KW-0963">Cytoplasm</keyword>
<dbReference type="Proteomes" id="UP000190274">
    <property type="component" value="Chromosome C"/>
</dbReference>
<dbReference type="EC" id="5.2.1.8" evidence="6"/>
<dbReference type="Pfam" id="PF03095">
    <property type="entry name" value="PTPA"/>
    <property type="match status" value="1"/>
</dbReference>
<evidence type="ECO:0000256" key="3">
    <source>
        <dbReference type="ARBA" id="ARBA00022490"/>
    </source>
</evidence>
<evidence type="ECO:0000256" key="6">
    <source>
        <dbReference type="RuleBase" id="RU361210"/>
    </source>
</evidence>
<dbReference type="Gene3D" id="1.20.120.1150">
    <property type="match status" value="1"/>
</dbReference>
<dbReference type="PIRSF" id="PIRSF016325">
    <property type="entry name" value="Phstyr_phstse_ac"/>
    <property type="match status" value="1"/>
</dbReference>
<sequence>MSAQKRLLTQDDLESWKRSQTFEHLIEFIVELADSVKGFENNQYQVPIGEPVEKCSTLLDEISALIELFPVEEDAGTSRFGKVEFRYFYNELKARSSALISQAFPRLKKSQTEELAVYLRESWGDSRRIDYGSGHELNFMCFLYGLRVYGILSPSQNRNIVLKLFVRYLSIMRVLETKYWLEPAGSHGVWGLDDYHFLPFLFGAFQLSVHKHLKPKSIHNAETVEMFADRYLYFGCIAFINQVKTTASLRWHSPMLDDISGAKSWTKVAKGMVEMYRIEVLGKLPIMQHFFFGSFLECPEGVSPPNSHAEDDHGHCSHGPLLNTWGDCCGIRVPSAVAATGAKRAGPKILPFD</sequence>
<dbReference type="EMBL" id="LT598459">
    <property type="protein sequence ID" value="SCU82631.1"/>
    <property type="molecule type" value="Genomic_DNA"/>
</dbReference>
<dbReference type="GO" id="GO:0000159">
    <property type="term" value="C:protein phosphatase type 2A complex"/>
    <property type="evidence" value="ECO:0007669"/>
    <property type="project" value="EnsemblFungi"/>
</dbReference>
<dbReference type="PANTHER" id="PTHR10012:SF5">
    <property type="entry name" value="SERINE_THREONINE-PROTEIN PHOSPHATASE 2A ACTIVATOR 2"/>
    <property type="match status" value="1"/>
</dbReference>
<dbReference type="GO" id="GO:0008160">
    <property type="term" value="F:protein tyrosine phosphatase activator activity"/>
    <property type="evidence" value="ECO:0007669"/>
    <property type="project" value="TreeGrafter"/>
</dbReference>
<dbReference type="GO" id="GO:0007052">
    <property type="term" value="P:mitotic spindle organization"/>
    <property type="evidence" value="ECO:0007669"/>
    <property type="project" value="EnsemblFungi"/>
</dbReference>
<dbReference type="CDD" id="cd04087">
    <property type="entry name" value="PTPA"/>
    <property type="match status" value="1"/>
</dbReference>
<comment type="similarity">
    <text evidence="6">Belongs to the PTPA-type PPIase family.</text>
</comment>
<keyword evidence="5 6" id="KW-0413">Isomerase</keyword>
<proteinExistence type="inferred from homology"/>
<reference evidence="8" key="1">
    <citation type="submission" date="2016-03" db="EMBL/GenBank/DDBJ databases">
        <authorList>
            <person name="Devillers H."/>
        </authorList>
    </citation>
    <scope>NUCLEOTIDE SEQUENCE [LARGE SCALE GENOMIC DNA]</scope>
</reference>
<dbReference type="SUPFAM" id="SSF140984">
    <property type="entry name" value="PTPA-like"/>
    <property type="match status" value="1"/>
</dbReference>
<dbReference type="GO" id="GO:0006970">
    <property type="term" value="P:response to osmotic stress"/>
    <property type="evidence" value="ECO:0007669"/>
    <property type="project" value="EnsemblFungi"/>
</dbReference>